<dbReference type="OrthoDB" id="9801997at2"/>
<gene>
    <name evidence="2" type="ORF">M911_08145</name>
</gene>
<keyword evidence="2" id="KW-0560">Oxidoreductase</keyword>
<dbReference type="GO" id="GO:0051920">
    <property type="term" value="F:peroxiredoxin activity"/>
    <property type="evidence" value="ECO:0007669"/>
    <property type="project" value="InterPro"/>
</dbReference>
<dbReference type="Proteomes" id="UP000019442">
    <property type="component" value="Chromosome"/>
</dbReference>
<dbReference type="PATRIC" id="fig|1354791.3.peg.2077"/>
<dbReference type="PANTHER" id="PTHR34846:SF10">
    <property type="entry name" value="CYTOPLASMIC PROTEIN"/>
    <property type="match status" value="1"/>
</dbReference>
<dbReference type="EMBL" id="CP007268">
    <property type="protein sequence ID" value="AHK79129.1"/>
    <property type="molecule type" value="Genomic_DNA"/>
</dbReference>
<name>W8KHA0_9GAMM</name>
<protein>
    <submittedName>
        <fullName evidence="2">Alkylhydroperoxidase</fullName>
    </submittedName>
</protein>
<evidence type="ECO:0000313" key="3">
    <source>
        <dbReference type="Proteomes" id="UP000019442"/>
    </source>
</evidence>
<organism evidence="2 3">
    <name type="scientific">Ectothiorhodospira haloalkaliphila</name>
    <dbReference type="NCBI Taxonomy" id="421628"/>
    <lineage>
        <taxon>Bacteria</taxon>
        <taxon>Pseudomonadati</taxon>
        <taxon>Pseudomonadota</taxon>
        <taxon>Gammaproteobacteria</taxon>
        <taxon>Chromatiales</taxon>
        <taxon>Ectothiorhodospiraceae</taxon>
        <taxon>Ectothiorhodospira</taxon>
    </lineage>
</organism>
<evidence type="ECO:0000313" key="2">
    <source>
        <dbReference type="EMBL" id="AHK79129.1"/>
    </source>
</evidence>
<reference evidence="2 3" key="1">
    <citation type="journal article" date="2014" name="J Genomics">
        <title>Draft Genome Sequence of the Extremely Halophilic Phototrophic Purple Sulfur Bacterium Halorhodospira halochloris.</title>
        <authorList>
            <person name="Singh K.S."/>
            <person name="Kirksey J."/>
            <person name="Hoff W.D."/>
            <person name="Deole R."/>
        </authorList>
    </citation>
    <scope>NUCLEOTIDE SEQUENCE [LARGE SCALE GENOMIC DNA]</scope>
    <source>
        <strain evidence="2 3">A</strain>
    </source>
</reference>
<dbReference type="SUPFAM" id="SSF69118">
    <property type="entry name" value="AhpD-like"/>
    <property type="match status" value="1"/>
</dbReference>
<evidence type="ECO:0000259" key="1">
    <source>
        <dbReference type="Pfam" id="PF02627"/>
    </source>
</evidence>
<feature type="domain" description="Carboxymuconolactone decarboxylase-like" evidence="1">
    <location>
        <begin position="61"/>
        <end position="125"/>
    </location>
</feature>
<accession>W8KHA0</accession>
<dbReference type="AlphaFoldDB" id="W8KHA0"/>
<keyword evidence="3" id="KW-1185">Reference proteome</keyword>
<dbReference type="KEGG" id="hhc:M911_08145"/>
<proteinExistence type="predicted"/>
<dbReference type="Gene3D" id="1.20.1290.10">
    <property type="entry name" value="AhpD-like"/>
    <property type="match status" value="1"/>
</dbReference>
<dbReference type="InterPro" id="IPR003779">
    <property type="entry name" value="CMD-like"/>
</dbReference>
<dbReference type="HOGENOM" id="CLU_082760_7_2_6"/>
<dbReference type="InterPro" id="IPR029032">
    <property type="entry name" value="AhpD-like"/>
</dbReference>
<dbReference type="NCBIfam" id="TIGR00778">
    <property type="entry name" value="ahpD_dom"/>
    <property type="match status" value="1"/>
</dbReference>
<dbReference type="Pfam" id="PF02627">
    <property type="entry name" value="CMD"/>
    <property type="match status" value="1"/>
</dbReference>
<dbReference type="PANTHER" id="PTHR34846">
    <property type="entry name" value="4-CARBOXYMUCONOLACTONE DECARBOXYLASE FAMILY PROTEIN (AFU_ORTHOLOGUE AFUA_6G11590)"/>
    <property type="match status" value="1"/>
</dbReference>
<dbReference type="InterPro" id="IPR004675">
    <property type="entry name" value="AhpD_core"/>
</dbReference>
<reference evidence="3" key="2">
    <citation type="submission" date="2014-02" db="EMBL/GenBank/DDBJ databases">
        <title>Draft Genome Sequence of extremely halophilic bacteria Halorhodospira halochloris.</title>
        <authorList>
            <person name="Singh K.S."/>
        </authorList>
    </citation>
    <scope>NUCLEOTIDE SEQUENCE [LARGE SCALE GENOMIC DNA]</scope>
    <source>
        <strain evidence="3">A</strain>
    </source>
</reference>
<keyword evidence="2" id="KW-0575">Peroxidase</keyword>
<dbReference type="RefSeq" id="WP_025281567.1">
    <property type="nucleotide sequence ID" value="NZ_CP007268.1"/>
</dbReference>
<sequence>MSRIDPKPLSAYPWFIRWFLGRQRRVYGAVLAPSWLWGRLPGTFLGMLVLLSMFQRRSYPVDTALRSLVSIRIAQLNGCGFCVDLNAHNFLKARGEESKAKDVAQWRDSELFSARERAALGWAEAVTLTCADIESDAIDRLRNEFSEDEITALTAWIGFQNMSAKFNAALGAEEHGFCALPGKGHQQDV</sequence>